<reference evidence="2" key="1">
    <citation type="submission" date="2022-12" db="EMBL/GenBank/DDBJ databases">
        <authorList>
            <person name="Krivoruchko A.V."/>
            <person name="Elkin A."/>
        </authorList>
    </citation>
    <scope>NUCLEOTIDE SEQUENCE</scope>
    <source>
        <strain evidence="2">IEGM 1391</strain>
    </source>
</reference>
<evidence type="ECO:0008006" key="4">
    <source>
        <dbReference type="Google" id="ProtNLM"/>
    </source>
</evidence>
<dbReference type="RefSeq" id="WP_269602742.1">
    <property type="nucleotide sequence ID" value="NZ_JAPWIJ010000002.1"/>
</dbReference>
<feature type="region of interest" description="Disordered" evidence="1">
    <location>
        <begin position="354"/>
        <end position="380"/>
    </location>
</feature>
<evidence type="ECO:0000313" key="2">
    <source>
        <dbReference type="EMBL" id="MCZ4518053.1"/>
    </source>
</evidence>
<sequence length="380" mass="42892">MNSNRILLVSNERAKGGEAGFRDALARLEDQGLIDSWLTLAPRVQLEAGLQWDSVYPELVAVRKEFRPTTILIMSPKSSPWTEDQVHEFSGNAEVIYWEGDPWESRSKFTHSMTYWAKRSDRIYTVAGGSQALAFKSYGAQDVRLILHTYCQVQNKKMLTWQGRELDRTSLPDVVTIANRQKLLRPGRPVPGAAARAVSISQMLRSKKANFEVYGENWRGKSARGKIPYELQIPTLRRGLISANWDHYPKHFGYASDRLPISLLAGRVHVTTGHLGMEWLDELAEFVTLVDRPLGLRHSVEGVLERGPKTLLHAGRNANRWVKDRMSDVEALNFMLKDSILGVDNPPSDPWARLPTLNSRLATPNTSPEHPHAQRDSGGR</sequence>
<dbReference type="Proteomes" id="UP001081071">
    <property type="component" value="Unassembled WGS sequence"/>
</dbReference>
<gene>
    <name evidence="2" type="ORF">O4220_05940</name>
</gene>
<comment type="caution">
    <text evidence="2">The sequence shown here is derived from an EMBL/GenBank/DDBJ whole genome shotgun (WGS) entry which is preliminary data.</text>
</comment>
<evidence type="ECO:0000313" key="3">
    <source>
        <dbReference type="Proteomes" id="UP001081071"/>
    </source>
</evidence>
<feature type="compositionally biased region" description="Polar residues" evidence="1">
    <location>
        <begin position="356"/>
        <end position="368"/>
    </location>
</feature>
<name>A0ABT4MAQ6_9NOCA</name>
<protein>
    <recommendedName>
        <fullName evidence="4">Glycosyltransferase family 1 protein</fullName>
    </recommendedName>
</protein>
<dbReference type="EMBL" id="JAPWIJ010000002">
    <property type="protein sequence ID" value="MCZ4518053.1"/>
    <property type="molecule type" value="Genomic_DNA"/>
</dbReference>
<accession>A0ABT4MAQ6</accession>
<keyword evidence="3" id="KW-1185">Reference proteome</keyword>
<feature type="compositionally biased region" description="Basic and acidic residues" evidence="1">
    <location>
        <begin position="369"/>
        <end position="380"/>
    </location>
</feature>
<proteinExistence type="predicted"/>
<organism evidence="2 3">
    <name type="scientific">Rhodococcus ruber</name>
    <dbReference type="NCBI Taxonomy" id="1830"/>
    <lineage>
        <taxon>Bacteria</taxon>
        <taxon>Bacillati</taxon>
        <taxon>Actinomycetota</taxon>
        <taxon>Actinomycetes</taxon>
        <taxon>Mycobacteriales</taxon>
        <taxon>Nocardiaceae</taxon>
        <taxon>Rhodococcus</taxon>
    </lineage>
</organism>
<evidence type="ECO:0000256" key="1">
    <source>
        <dbReference type="SAM" id="MobiDB-lite"/>
    </source>
</evidence>